<evidence type="ECO:0000256" key="7">
    <source>
        <dbReference type="SAM" id="MobiDB-lite"/>
    </source>
</evidence>
<evidence type="ECO:0000256" key="4">
    <source>
        <dbReference type="ARBA" id="ARBA00023027"/>
    </source>
</evidence>
<evidence type="ECO:0000259" key="9">
    <source>
        <dbReference type="PROSITE" id="PS51154"/>
    </source>
</evidence>
<feature type="compositionally biased region" description="Polar residues" evidence="7">
    <location>
        <begin position="511"/>
        <end position="523"/>
    </location>
</feature>
<dbReference type="InterPro" id="IPR012317">
    <property type="entry name" value="Poly(ADP-ribose)pol_cat_dom"/>
</dbReference>
<dbReference type="SUPFAM" id="SSF52949">
    <property type="entry name" value="Macro domain-like"/>
    <property type="match status" value="2"/>
</dbReference>
<evidence type="ECO:0000256" key="3">
    <source>
        <dbReference type="ARBA" id="ARBA00022679"/>
    </source>
</evidence>
<comment type="subcellular location">
    <subcellularLocation>
        <location evidence="1">Nucleus</location>
    </subcellularLocation>
</comment>
<dbReference type="PANTHER" id="PTHR14453">
    <property type="entry name" value="PARP/ZINC FINGER CCCH TYPE DOMAIN CONTAINING PROTEIN"/>
    <property type="match status" value="1"/>
</dbReference>
<accession>A0ABN8NL41</accession>
<gene>
    <name evidence="10" type="ORF">PLOB_00022176</name>
</gene>
<dbReference type="EC" id="2.4.2.-" evidence="6"/>
<feature type="domain" description="PARP catalytic" evidence="8">
    <location>
        <begin position="661"/>
        <end position="857"/>
    </location>
</feature>
<dbReference type="InterPro" id="IPR052056">
    <property type="entry name" value="Mono-ARTD/PARP"/>
</dbReference>
<evidence type="ECO:0000256" key="6">
    <source>
        <dbReference type="RuleBase" id="RU362114"/>
    </source>
</evidence>
<feature type="compositionally biased region" description="Basic and acidic residues" evidence="7">
    <location>
        <begin position="525"/>
        <end position="536"/>
    </location>
</feature>
<dbReference type="SUPFAM" id="SSF56399">
    <property type="entry name" value="ADP-ribosylation"/>
    <property type="match status" value="1"/>
</dbReference>
<organism evidence="10 11">
    <name type="scientific">Porites lobata</name>
    <dbReference type="NCBI Taxonomy" id="104759"/>
    <lineage>
        <taxon>Eukaryota</taxon>
        <taxon>Metazoa</taxon>
        <taxon>Cnidaria</taxon>
        <taxon>Anthozoa</taxon>
        <taxon>Hexacorallia</taxon>
        <taxon>Scleractinia</taxon>
        <taxon>Fungiina</taxon>
        <taxon>Poritidae</taxon>
        <taxon>Porites</taxon>
    </lineage>
</organism>
<dbReference type="CDD" id="cd01439">
    <property type="entry name" value="TCCD_inducible_PARP_like"/>
    <property type="match status" value="1"/>
</dbReference>
<keyword evidence="4 6" id="KW-0520">NAD</keyword>
<keyword evidence="2 6" id="KW-0328">Glycosyltransferase</keyword>
<dbReference type="PROSITE" id="PS51059">
    <property type="entry name" value="PARP_CATALYTIC"/>
    <property type="match status" value="1"/>
</dbReference>
<feature type="domain" description="Macro" evidence="9">
    <location>
        <begin position="335"/>
        <end position="510"/>
    </location>
</feature>
<dbReference type="Pfam" id="PF00644">
    <property type="entry name" value="PARP"/>
    <property type="match status" value="1"/>
</dbReference>
<dbReference type="Pfam" id="PF01661">
    <property type="entry name" value="Macro"/>
    <property type="match status" value="2"/>
</dbReference>
<dbReference type="Gene3D" id="3.40.220.10">
    <property type="entry name" value="Leucine Aminopeptidase, subunit E, domain 1"/>
    <property type="match status" value="2"/>
</dbReference>
<comment type="caution">
    <text evidence="10">The sequence shown here is derived from an EMBL/GenBank/DDBJ whole genome shotgun (WGS) entry which is preliminary data.</text>
</comment>
<dbReference type="SMART" id="SM00506">
    <property type="entry name" value="A1pp"/>
    <property type="match status" value="2"/>
</dbReference>
<proteinExistence type="predicted"/>
<sequence length="857" mass="93268">MLMSGPQSILQDGGTLQTVYLPCAKDVLKFIAQFRQQQLKAIERTARIRRCCVVIEETRAEDKIFLTGIGEGLADAVEMVQVLIDRVVCDSYDFKQPGIATYIANGRLDSLTRIVNNEEKCYVRLEKKYLHNRSSSSSTSGLEATPTVPNASIGTAGVSASGGDPSVKSADSFVIITQQGHKVLWKVGDIATEQAHTLVSSQGVCSKAIFAAAGPDIVKIFHTPQPGEIVVTPGYQLACSHVLHTCCSKWDGGNGEVTLRSIVRASILKVDELGGDSIAFPIIGTGNLCFPPGEAGRIMLDEAVTVCQNNPLISVKDVRFVLYHGDQGLIDAFTQEGTSLQNKYRKTVEVVTGDLTQETTDAIVNIIHTDMNMNSAGDLSKAIARASGAQVEDECRSLGQQPVGTAVITSGGNLATPNIVHMVVNSSDKNHLQQCLERCLQLADTTGLKTISLPAVGTGAGGIPGVDSAQLTFRALKNSLENCMNLRHVRIILFQASLTQAFLDEKKLMEQQDNTQPVPSSTGEPPRKKIKTEQDAQSHQSNKNGLVIHVAGPSKAGVKRAMDTLKRGIAEAFTTQVVHHKNVSDLSKNQLCDLSKDAKSRDVKLILTVKGQDKSFVVQGEHSKVAEIVGKIWHQLNEQTERKREAENANFPVMSLPKNWEPMPRNQAGFDVTVHAVNLAPTSVEYQAVATTFYQTVGNYTIWGIERIQNPHLYQSYQLRKQKMDKDNGGNNERLLFHGTSPDNVSKINSQGFNRSFSGTASGTDFGKGVYFARDASFSVGYANRSQAGVGNRCMYVAKVLVGQYCKGTSRQAVIPPPKDPSKPEELFDSVVNDAGNPSIFVVFFDNQCYPEYLIKF</sequence>
<keyword evidence="3 6" id="KW-0808">Transferase</keyword>
<dbReference type="InterPro" id="IPR002589">
    <property type="entry name" value="Macro_dom"/>
</dbReference>
<dbReference type="Gene3D" id="3.90.228.10">
    <property type="match status" value="1"/>
</dbReference>
<dbReference type="PANTHER" id="PTHR14453:SF67">
    <property type="entry name" value="POLY [ADP-RIBOSE] POLYMERASE"/>
    <property type="match status" value="1"/>
</dbReference>
<evidence type="ECO:0000256" key="1">
    <source>
        <dbReference type="ARBA" id="ARBA00004123"/>
    </source>
</evidence>
<name>A0ABN8NL41_9CNID</name>
<protein>
    <recommendedName>
        <fullName evidence="6">Poly [ADP-ribose] polymerase</fullName>
        <shortName evidence="6">PARP</shortName>
        <ecNumber evidence="6">2.4.2.-</ecNumber>
    </recommendedName>
</protein>
<reference evidence="10 11" key="1">
    <citation type="submission" date="2022-05" db="EMBL/GenBank/DDBJ databases">
        <authorList>
            <consortium name="Genoscope - CEA"/>
            <person name="William W."/>
        </authorList>
    </citation>
    <scope>NUCLEOTIDE SEQUENCE [LARGE SCALE GENOMIC DNA]</scope>
</reference>
<dbReference type="EMBL" id="CALNXK010000026">
    <property type="protein sequence ID" value="CAH3113544.1"/>
    <property type="molecule type" value="Genomic_DNA"/>
</dbReference>
<keyword evidence="5" id="KW-0539">Nucleus</keyword>
<evidence type="ECO:0000256" key="2">
    <source>
        <dbReference type="ARBA" id="ARBA00022676"/>
    </source>
</evidence>
<dbReference type="Proteomes" id="UP001159405">
    <property type="component" value="Unassembled WGS sequence"/>
</dbReference>
<evidence type="ECO:0000256" key="5">
    <source>
        <dbReference type="ARBA" id="ARBA00023242"/>
    </source>
</evidence>
<dbReference type="InterPro" id="IPR043472">
    <property type="entry name" value="Macro_dom-like"/>
</dbReference>
<feature type="region of interest" description="Disordered" evidence="7">
    <location>
        <begin position="510"/>
        <end position="543"/>
    </location>
</feature>
<dbReference type="PROSITE" id="PS51154">
    <property type="entry name" value="MACRO"/>
    <property type="match status" value="2"/>
</dbReference>
<evidence type="ECO:0000313" key="10">
    <source>
        <dbReference type="EMBL" id="CAH3113544.1"/>
    </source>
</evidence>
<evidence type="ECO:0000313" key="11">
    <source>
        <dbReference type="Proteomes" id="UP001159405"/>
    </source>
</evidence>
<keyword evidence="11" id="KW-1185">Reference proteome</keyword>
<feature type="domain" description="Macro" evidence="9">
    <location>
        <begin position="170"/>
        <end position="339"/>
    </location>
</feature>
<evidence type="ECO:0000259" key="8">
    <source>
        <dbReference type="PROSITE" id="PS51059"/>
    </source>
</evidence>